<name>J3NYX4_GAET3</name>
<dbReference type="VEuPathDB" id="FungiDB:GGTG_06475"/>
<protein>
    <recommendedName>
        <fullName evidence="2">Alpha/beta hydrolase fold-3 domain-containing protein</fullName>
    </recommendedName>
</protein>
<dbReference type="Proteomes" id="UP000006039">
    <property type="component" value="Unassembled WGS sequence"/>
</dbReference>
<evidence type="ECO:0000313" key="5">
    <source>
        <dbReference type="Proteomes" id="UP000006039"/>
    </source>
</evidence>
<dbReference type="Gene3D" id="3.40.50.1820">
    <property type="entry name" value="alpha/beta hydrolase"/>
    <property type="match status" value="1"/>
</dbReference>
<keyword evidence="1" id="KW-0378">Hydrolase</keyword>
<dbReference type="GeneID" id="20346933"/>
<dbReference type="InterPro" id="IPR050300">
    <property type="entry name" value="GDXG_lipolytic_enzyme"/>
</dbReference>
<reference evidence="5" key="1">
    <citation type="submission" date="2010-07" db="EMBL/GenBank/DDBJ databases">
        <title>The genome sequence of Gaeumannomyces graminis var. tritici strain R3-111a-1.</title>
        <authorList>
            <consortium name="The Broad Institute Genome Sequencing Platform"/>
            <person name="Ma L.-J."/>
            <person name="Dead R."/>
            <person name="Young S."/>
            <person name="Zeng Q."/>
            <person name="Koehrsen M."/>
            <person name="Alvarado L."/>
            <person name="Berlin A."/>
            <person name="Chapman S.B."/>
            <person name="Chen Z."/>
            <person name="Freedman E."/>
            <person name="Gellesch M."/>
            <person name="Goldberg J."/>
            <person name="Griggs A."/>
            <person name="Gujja S."/>
            <person name="Heilman E.R."/>
            <person name="Heiman D."/>
            <person name="Hepburn T."/>
            <person name="Howarth C."/>
            <person name="Jen D."/>
            <person name="Larson L."/>
            <person name="Mehta T."/>
            <person name="Neiman D."/>
            <person name="Pearson M."/>
            <person name="Roberts A."/>
            <person name="Saif S."/>
            <person name="Shea T."/>
            <person name="Shenoy N."/>
            <person name="Sisk P."/>
            <person name="Stolte C."/>
            <person name="Sykes S."/>
            <person name="Walk T."/>
            <person name="White J."/>
            <person name="Yandava C."/>
            <person name="Haas B."/>
            <person name="Nusbaum C."/>
            <person name="Birren B."/>
        </authorList>
    </citation>
    <scope>NUCLEOTIDE SEQUENCE [LARGE SCALE GENOMIC DNA]</scope>
    <source>
        <strain evidence="5">R3-111a-1</strain>
    </source>
</reference>
<feature type="domain" description="Alpha/beta hydrolase fold-3" evidence="2">
    <location>
        <begin position="107"/>
        <end position="329"/>
    </location>
</feature>
<dbReference type="RefSeq" id="XP_009222557.1">
    <property type="nucleotide sequence ID" value="XM_009224293.1"/>
</dbReference>
<reference evidence="4" key="4">
    <citation type="journal article" date="2015" name="G3 (Bethesda)">
        <title>Genome sequences of three phytopathogenic species of the Magnaporthaceae family of fungi.</title>
        <authorList>
            <person name="Okagaki L.H."/>
            <person name="Nunes C.C."/>
            <person name="Sailsbery J."/>
            <person name="Clay B."/>
            <person name="Brown D."/>
            <person name="John T."/>
            <person name="Oh Y."/>
            <person name="Young N."/>
            <person name="Fitzgerald M."/>
            <person name="Haas B.J."/>
            <person name="Zeng Q."/>
            <person name="Young S."/>
            <person name="Adiconis X."/>
            <person name="Fan L."/>
            <person name="Levin J.Z."/>
            <person name="Mitchell T.K."/>
            <person name="Okubara P.A."/>
            <person name="Farman M.L."/>
            <person name="Kohn L.M."/>
            <person name="Birren B."/>
            <person name="Ma L.-J."/>
            <person name="Dean R.A."/>
        </authorList>
    </citation>
    <scope>NUCLEOTIDE SEQUENCE</scope>
    <source>
        <strain evidence="4">R3-111a-1</strain>
    </source>
</reference>
<reference evidence="3" key="2">
    <citation type="submission" date="2010-07" db="EMBL/GenBank/DDBJ databases">
        <authorList>
            <consortium name="The Broad Institute Genome Sequencing Platform"/>
            <consortium name="Broad Institute Genome Sequencing Center for Infectious Disease"/>
            <person name="Ma L.-J."/>
            <person name="Dead R."/>
            <person name="Young S."/>
            <person name="Zeng Q."/>
            <person name="Koehrsen M."/>
            <person name="Alvarado L."/>
            <person name="Berlin A."/>
            <person name="Chapman S.B."/>
            <person name="Chen Z."/>
            <person name="Freedman E."/>
            <person name="Gellesch M."/>
            <person name="Goldberg J."/>
            <person name="Griggs A."/>
            <person name="Gujja S."/>
            <person name="Heilman E.R."/>
            <person name="Heiman D."/>
            <person name="Hepburn T."/>
            <person name="Howarth C."/>
            <person name="Jen D."/>
            <person name="Larson L."/>
            <person name="Mehta T."/>
            <person name="Neiman D."/>
            <person name="Pearson M."/>
            <person name="Roberts A."/>
            <person name="Saif S."/>
            <person name="Shea T."/>
            <person name="Shenoy N."/>
            <person name="Sisk P."/>
            <person name="Stolte C."/>
            <person name="Sykes S."/>
            <person name="Walk T."/>
            <person name="White J."/>
            <person name="Yandava C."/>
            <person name="Haas B."/>
            <person name="Nusbaum C."/>
            <person name="Birren B."/>
        </authorList>
    </citation>
    <scope>NUCLEOTIDE SEQUENCE</scope>
    <source>
        <strain evidence="3">R3-111a-1</strain>
    </source>
</reference>
<dbReference type="OrthoDB" id="408631at2759"/>
<reference evidence="4" key="5">
    <citation type="submission" date="2018-04" db="UniProtKB">
        <authorList>
            <consortium name="EnsemblFungi"/>
        </authorList>
    </citation>
    <scope>IDENTIFICATION</scope>
    <source>
        <strain evidence="4">R3-111a-1</strain>
    </source>
</reference>
<accession>J3NYX4</accession>
<dbReference type="EnsemblFungi" id="EJT76557">
    <property type="protein sequence ID" value="EJT76557"/>
    <property type="gene ID" value="GGTG_06475"/>
</dbReference>
<dbReference type="eggNOG" id="KOG1515">
    <property type="taxonomic scope" value="Eukaryota"/>
</dbReference>
<dbReference type="HOGENOM" id="CLU_012494_13_2_1"/>
<evidence type="ECO:0000259" key="2">
    <source>
        <dbReference type="Pfam" id="PF07859"/>
    </source>
</evidence>
<dbReference type="GO" id="GO:0016787">
    <property type="term" value="F:hydrolase activity"/>
    <property type="evidence" value="ECO:0007669"/>
    <property type="project" value="UniProtKB-KW"/>
</dbReference>
<dbReference type="SUPFAM" id="SSF53474">
    <property type="entry name" value="alpha/beta-Hydrolases"/>
    <property type="match status" value="1"/>
</dbReference>
<dbReference type="Pfam" id="PF07859">
    <property type="entry name" value="Abhydrolase_3"/>
    <property type="match status" value="1"/>
</dbReference>
<keyword evidence="5" id="KW-1185">Reference proteome</keyword>
<proteinExistence type="predicted"/>
<organism evidence="3">
    <name type="scientific">Gaeumannomyces tritici (strain R3-111a-1)</name>
    <name type="common">Wheat and barley take-all root rot fungus</name>
    <name type="synonym">Gaeumannomyces graminis var. tritici</name>
    <dbReference type="NCBI Taxonomy" id="644352"/>
    <lineage>
        <taxon>Eukaryota</taxon>
        <taxon>Fungi</taxon>
        <taxon>Dikarya</taxon>
        <taxon>Ascomycota</taxon>
        <taxon>Pezizomycotina</taxon>
        <taxon>Sordariomycetes</taxon>
        <taxon>Sordariomycetidae</taxon>
        <taxon>Magnaporthales</taxon>
        <taxon>Magnaporthaceae</taxon>
        <taxon>Gaeumannomyces</taxon>
    </lineage>
</organism>
<sequence length="354" mass="37772">MQTWRLHPWPRFPHLYPFQACSRLIIPFTMPIKSDLSLDSAKFLPTNATDPMRGLVEGLKNKSVPWPAVVHLAGASEVEIASRDEGRTVPVRVLRPDNGKPSTGVFIHIHGGGWMTLSHQDFDQRLQDCANGVQMTVVSVGYRLAPTHPYPAAVHDCIDVAEYLVSDAGQLQLGGGLLKAIGGESAGGHLAALTALHLAKNRPQAAAKLAGLVLIYGCYDLSLSMPSMVTSVPGSTALVDRDVMKACVDGFLPPSVATPEQRRAAEVSPLYEDLAGVAAKMPGGKLPPALFLCGTADPLLDDTVFMSSKWMATGSEAVVKIFPGAPHAFDAFPSVVKEAGEALDITYQFLVARA</sequence>
<dbReference type="EMBL" id="GL385397">
    <property type="protein sequence ID" value="EJT76557.1"/>
    <property type="molecule type" value="Genomic_DNA"/>
</dbReference>
<evidence type="ECO:0000313" key="3">
    <source>
        <dbReference type="EMBL" id="EJT76557.1"/>
    </source>
</evidence>
<evidence type="ECO:0000313" key="4">
    <source>
        <dbReference type="EnsemblFungi" id="EJT76557"/>
    </source>
</evidence>
<reference evidence="3" key="3">
    <citation type="submission" date="2010-09" db="EMBL/GenBank/DDBJ databases">
        <title>Annotation of Gaeumannomyces graminis var. tritici R3-111a-1.</title>
        <authorList>
            <consortium name="The Broad Institute Genome Sequencing Platform"/>
            <person name="Ma L.-J."/>
            <person name="Dead R."/>
            <person name="Young S.K."/>
            <person name="Zeng Q."/>
            <person name="Gargeya S."/>
            <person name="Fitzgerald M."/>
            <person name="Haas B."/>
            <person name="Abouelleil A."/>
            <person name="Alvarado L."/>
            <person name="Arachchi H.M."/>
            <person name="Berlin A."/>
            <person name="Brown A."/>
            <person name="Chapman S.B."/>
            <person name="Chen Z."/>
            <person name="Dunbar C."/>
            <person name="Freedman E."/>
            <person name="Gearin G."/>
            <person name="Gellesch M."/>
            <person name="Goldberg J."/>
            <person name="Griggs A."/>
            <person name="Gujja S."/>
            <person name="Heiman D."/>
            <person name="Howarth C."/>
            <person name="Larson L."/>
            <person name="Lui A."/>
            <person name="MacDonald P.J.P."/>
            <person name="Mehta T."/>
            <person name="Montmayeur A."/>
            <person name="Murphy C."/>
            <person name="Neiman D."/>
            <person name="Pearson M."/>
            <person name="Priest M."/>
            <person name="Roberts A."/>
            <person name="Saif S."/>
            <person name="Shea T."/>
            <person name="Shenoy N."/>
            <person name="Sisk P."/>
            <person name="Stolte C."/>
            <person name="Sykes S."/>
            <person name="Yandava C."/>
            <person name="Wortman J."/>
            <person name="Nusbaum C."/>
            <person name="Birren B."/>
        </authorList>
    </citation>
    <scope>NUCLEOTIDE SEQUENCE</scope>
    <source>
        <strain evidence="3">R3-111a-1</strain>
    </source>
</reference>
<gene>
    <name evidence="4" type="primary">20346933</name>
    <name evidence="3" type="ORF">GGTG_06475</name>
</gene>
<evidence type="ECO:0000256" key="1">
    <source>
        <dbReference type="ARBA" id="ARBA00022801"/>
    </source>
</evidence>
<dbReference type="AlphaFoldDB" id="J3NYX4"/>
<dbReference type="STRING" id="644352.J3NYX4"/>
<dbReference type="InterPro" id="IPR029058">
    <property type="entry name" value="AB_hydrolase_fold"/>
</dbReference>
<dbReference type="InterPro" id="IPR013094">
    <property type="entry name" value="AB_hydrolase_3"/>
</dbReference>
<dbReference type="PANTHER" id="PTHR48081">
    <property type="entry name" value="AB HYDROLASE SUPERFAMILY PROTEIN C4A8.06C"/>
    <property type="match status" value="1"/>
</dbReference>